<evidence type="ECO:0000313" key="6">
    <source>
        <dbReference type="Proteomes" id="UP000190973"/>
    </source>
</evidence>
<accession>A0A1S8PV32</accession>
<evidence type="ECO:0000313" key="2">
    <source>
        <dbReference type="EMBL" id="NRT88514.1"/>
    </source>
</evidence>
<evidence type="ECO:0000313" key="7">
    <source>
        <dbReference type="Proteomes" id="UP000821656"/>
    </source>
</evidence>
<dbReference type="EMBL" id="JABSXK010000001">
    <property type="protein sequence ID" value="NRV07312.1"/>
    <property type="molecule type" value="Genomic_DNA"/>
</dbReference>
<name>A0A1S8PV32_CLOBE</name>
<reference evidence="2" key="3">
    <citation type="submission" date="2020-05" db="EMBL/GenBank/DDBJ databases">
        <authorList>
            <person name="Brown S."/>
            <person name="Huntemann M."/>
            <person name="Clum A."/>
            <person name="Spunde A."/>
            <person name="Palaniappan K."/>
            <person name="Ritter S."/>
            <person name="Mikhailova N."/>
            <person name="Chen I.-M."/>
            <person name="Stamatis D."/>
            <person name="Reddy T."/>
            <person name="O'Malley R."/>
            <person name="Daum C."/>
            <person name="Shapiro N."/>
            <person name="Ivanova N."/>
            <person name="Kyrpides N."/>
            <person name="Woyke T."/>
        </authorList>
    </citation>
    <scope>NUCLEOTIDE SEQUENCE</scope>
    <source>
        <strain evidence="2">DJ080</strain>
    </source>
</reference>
<dbReference type="Proteomes" id="UP001193748">
    <property type="component" value="Unassembled WGS sequence"/>
</dbReference>
<dbReference type="EMBL" id="LZZI01000008">
    <property type="protein sequence ID" value="OOM63957.1"/>
    <property type="molecule type" value="Genomic_DNA"/>
</dbReference>
<dbReference type="Proteomes" id="UP000822184">
    <property type="component" value="Unassembled WGS sequence"/>
</dbReference>
<reference evidence="3" key="2">
    <citation type="submission" date="2020-05" db="EMBL/GenBank/DDBJ databases">
        <title>Genomic insights into acetone-butanol-ethanol (ABE) fermentation by sequencing solventogenic clostridia strains.</title>
        <authorList>
            <person name="Brown S."/>
        </authorList>
    </citation>
    <scope>NUCLEOTIDE SEQUENCE</scope>
    <source>
        <strain evidence="4">DJ123</strain>
        <strain evidence="3">DJ126</strain>
    </source>
</reference>
<dbReference type="EMBL" id="JABSWW010000001">
    <property type="protein sequence ID" value="NRT88514.1"/>
    <property type="molecule type" value="Genomic_DNA"/>
</dbReference>
<keyword evidence="1" id="KW-1133">Transmembrane helix</keyword>
<dbReference type="Proteomes" id="UP000190973">
    <property type="component" value="Unassembled WGS sequence"/>
</dbReference>
<organism evidence="3 7">
    <name type="scientific">Clostridium beijerinckii</name>
    <name type="common">Clostridium MP</name>
    <dbReference type="NCBI Taxonomy" id="1520"/>
    <lineage>
        <taxon>Bacteria</taxon>
        <taxon>Bacillati</taxon>
        <taxon>Bacillota</taxon>
        <taxon>Clostridia</taxon>
        <taxon>Eubacteriales</taxon>
        <taxon>Clostridiaceae</taxon>
        <taxon>Clostridium</taxon>
    </lineage>
</organism>
<protein>
    <submittedName>
        <fullName evidence="3">Uncharacterized protein</fullName>
    </submittedName>
</protein>
<dbReference type="Proteomes" id="UP000821656">
    <property type="component" value="Unassembled WGS sequence"/>
</dbReference>
<reference evidence="5 6" key="1">
    <citation type="submission" date="2016-05" db="EMBL/GenBank/DDBJ databases">
        <title>Microbial solvent formation.</title>
        <authorList>
            <person name="Poehlein A."/>
            <person name="Montoya Solano J.D."/>
            <person name="Flitsch S."/>
            <person name="Krabben P."/>
            <person name="Duerre P."/>
            <person name="Daniel R."/>
        </authorList>
    </citation>
    <scope>NUCLEOTIDE SEQUENCE [LARGE SCALE GENOMIC DNA]</scope>
    <source>
        <strain evidence="5 6">DSM 53</strain>
    </source>
</reference>
<evidence type="ECO:0000313" key="5">
    <source>
        <dbReference type="EMBL" id="OOM63957.1"/>
    </source>
</evidence>
<keyword evidence="1" id="KW-0472">Membrane</keyword>
<reference evidence="2" key="4">
    <citation type="journal article" date="2022" name="Nat. Biotechnol.">
        <title>Carbon-negative production of acetone and isopropanol by gas fermentation at industrial pilot scale.</title>
        <authorList>
            <person name="Liew F.E."/>
            <person name="Nogle R."/>
            <person name="Abdalla T."/>
            <person name="Rasor B.J."/>
            <person name="Canter C."/>
            <person name="Jensen R.O."/>
            <person name="Wang L."/>
            <person name="Strutz J."/>
            <person name="Chirania P."/>
            <person name="De Tissera S."/>
            <person name="Mueller A.P."/>
            <person name="Ruan Z."/>
            <person name="Gao A."/>
            <person name="Tran L."/>
            <person name="Engle N.L."/>
            <person name="Bromley J.C."/>
            <person name="Daniell J."/>
            <person name="Conrado R."/>
            <person name="Tschaplinski T.J."/>
            <person name="Giannone R.J."/>
            <person name="Hettich R.L."/>
            <person name="Karim A.S."/>
            <person name="Simpson S.D."/>
            <person name="Brown S.D."/>
            <person name="Leang C."/>
            <person name="Jewett M.C."/>
            <person name="Kopke M."/>
        </authorList>
    </citation>
    <scope>NUCLEOTIDE SEQUENCE</scope>
    <source>
        <strain evidence="2">DJ080</strain>
    </source>
</reference>
<evidence type="ECO:0000313" key="3">
    <source>
        <dbReference type="EMBL" id="NRV07312.1"/>
    </source>
</evidence>
<comment type="caution">
    <text evidence="3">The sequence shown here is derived from an EMBL/GenBank/DDBJ whole genome shotgun (WGS) entry which is preliminary data.</text>
</comment>
<dbReference type="EMBL" id="JABTDW010000001">
    <property type="protein sequence ID" value="NSB15773.1"/>
    <property type="molecule type" value="Genomic_DNA"/>
</dbReference>
<proteinExistence type="predicted"/>
<evidence type="ECO:0000256" key="1">
    <source>
        <dbReference type="SAM" id="Phobius"/>
    </source>
</evidence>
<dbReference type="AlphaFoldDB" id="A0A1S8PV32"/>
<keyword evidence="1" id="KW-0812">Transmembrane</keyword>
<sequence length="31" mass="3401">MEIKINIPVLKILAITISGILGYITGIIVYK</sequence>
<evidence type="ECO:0000313" key="4">
    <source>
        <dbReference type="EMBL" id="NSB15773.1"/>
    </source>
</evidence>
<gene>
    <name evidence="2" type="ORF">B0H41_002193</name>
    <name evidence="4" type="ORF">BCD95_004032</name>
    <name evidence="5" type="ORF">CLBCK_07690</name>
    <name evidence="3" type="ORF">DFH45_000275</name>
</gene>
<feature type="transmembrane region" description="Helical" evidence="1">
    <location>
        <begin position="12"/>
        <end position="30"/>
    </location>
</feature>